<evidence type="ECO:0000313" key="1">
    <source>
        <dbReference type="EMBL" id="MBB5889911.1"/>
    </source>
</evidence>
<accession>A0A7W9NFA2</accession>
<protein>
    <recommendedName>
        <fullName evidence="3">Integrase</fullName>
    </recommendedName>
</protein>
<organism evidence="1 2">
    <name type="scientific">Kutzneria kofuensis</name>
    <dbReference type="NCBI Taxonomy" id="103725"/>
    <lineage>
        <taxon>Bacteria</taxon>
        <taxon>Bacillati</taxon>
        <taxon>Actinomycetota</taxon>
        <taxon>Actinomycetes</taxon>
        <taxon>Pseudonocardiales</taxon>
        <taxon>Pseudonocardiaceae</taxon>
        <taxon>Kutzneria</taxon>
    </lineage>
</organism>
<evidence type="ECO:0000313" key="2">
    <source>
        <dbReference type="Proteomes" id="UP000585638"/>
    </source>
</evidence>
<comment type="caution">
    <text evidence="1">The sequence shown here is derived from an EMBL/GenBank/DDBJ whole genome shotgun (WGS) entry which is preliminary data.</text>
</comment>
<dbReference type="Proteomes" id="UP000585638">
    <property type="component" value="Unassembled WGS sequence"/>
</dbReference>
<proteinExistence type="predicted"/>
<dbReference type="EMBL" id="JACHIR010000001">
    <property type="protein sequence ID" value="MBB5889911.1"/>
    <property type="molecule type" value="Genomic_DNA"/>
</dbReference>
<keyword evidence="2" id="KW-1185">Reference proteome</keyword>
<gene>
    <name evidence="1" type="ORF">BJ998_001107</name>
</gene>
<evidence type="ECO:0008006" key="3">
    <source>
        <dbReference type="Google" id="ProtNLM"/>
    </source>
</evidence>
<dbReference type="AlphaFoldDB" id="A0A7W9NFA2"/>
<name>A0A7W9NFA2_9PSEU</name>
<sequence length="32" mass="3818">MRLPPTGPRLHRLVTPGTILRWHRRLEAAKWT</sequence>
<reference evidence="1 2" key="1">
    <citation type="submission" date="2020-08" db="EMBL/GenBank/DDBJ databases">
        <title>Sequencing the genomes of 1000 actinobacteria strains.</title>
        <authorList>
            <person name="Klenk H.-P."/>
        </authorList>
    </citation>
    <scope>NUCLEOTIDE SEQUENCE [LARGE SCALE GENOMIC DNA]</scope>
    <source>
        <strain evidence="1 2">DSM 43851</strain>
    </source>
</reference>